<proteinExistence type="predicted"/>
<feature type="compositionally biased region" description="Low complexity" evidence="1">
    <location>
        <begin position="1"/>
        <end position="16"/>
    </location>
</feature>
<name>A0A136IRN2_9PEZI</name>
<sequence length="305" mass="33766">MPNSRRSAQSSISSPRQGPARPSRRPADVERNDTVSESIAFSRVPVKRGLFEFSWRSGADDRKVLLRWEEKGAVKATKLFHAIITNLKLYDNDQGWRDELAEQEKVWMETLTELADQALAILHSLDNLALSWLMWGGNRIALAGARDSLEKAVLRHYNDGITDFWCEVQHFLQLEVSGPEQDSSAGGDLIALGPDPQQAPGSAVSPGSRSQQPVPQAAVPDGKFDLDKVKRRLARAAALSPEKSHELVKLVKKALKDLESDLEKDESRSTKVHKDVSKHGVSASSYVISIGQLIVAIIVFFAVRR</sequence>
<keyword evidence="2" id="KW-1133">Transmembrane helix</keyword>
<organism evidence="3 4">
    <name type="scientific">Microdochium bolleyi</name>
    <dbReference type="NCBI Taxonomy" id="196109"/>
    <lineage>
        <taxon>Eukaryota</taxon>
        <taxon>Fungi</taxon>
        <taxon>Dikarya</taxon>
        <taxon>Ascomycota</taxon>
        <taxon>Pezizomycotina</taxon>
        <taxon>Sordariomycetes</taxon>
        <taxon>Xylariomycetidae</taxon>
        <taxon>Xylariales</taxon>
        <taxon>Microdochiaceae</taxon>
        <taxon>Microdochium</taxon>
    </lineage>
</organism>
<evidence type="ECO:0000256" key="2">
    <source>
        <dbReference type="SAM" id="Phobius"/>
    </source>
</evidence>
<dbReference type="EMBL" id="KQ964262">
    <property type="protein sequence ID" value="KXJ87593.1"/>
    <property type="molecule type" value="Genomic_DNA"/>
</dbReference>
<feature type="transmembrane region" description="Helical" evidence="2">
    <location>
        <begin position="283"/>
        <end position="303"/>
    </location>
</feature>
<gene>
    <name evidence="3" type="ORF">Micbo1qcDRAFT_179071</name>
</gene>
<feature type="compositionally biased region" description="Polar residues" evidence="1">
    <location>
        <begin position="205"/>
        <end position="214"/>
    </location>
</feature>
<keyword evidence="2" id="KW-0472">Membrane</keyword>
<dbReference type="InParanoid" id="A0A136IRN2"/>
<keyword evidence="2" id="KW-0812">Transmembrane</keyword>
<evidence type="ECO:0000313" key="4">
    <source>
        <dbReference type="Proteomes" id="UP000070501"/>
    </source>
</evidence>
<dbReference type="OrthoDB" id="10577850at2759"/>
<feature type="region of interest" description="Disordered" evidence="1">
    <location>
        <begin position="1"/>
        <end position="32"/>
    </location>
</feature>
<reference evidence="4" key="1">
    <citation type="submission" date="2016-02" db="EMBL/GenBank/DDBJ databases">
        <title>Draft genome sequence of Microdochium bolleyi, a fungal endophyte of beachgrass.</title>
        <authorList>
            <consortium name="DOE Joint Genome Institute"/>
            <person name="David A.S."/>
            <person name="May G."/>
            <person name="Haridas S."/>
            <person name="Lim J."/>
            <person name="Wang M."/>
            <person name="Labutti K."/>
            <person name="Lipzen A."/>
            <person name="Barry K."/>
            <person name="Grigoriev I.V."/>
        </authorList>
    </citation>
    <scope>NUCLEOTIDE SEQUENCE [LARGE SCALE GENOMIC DNA]</scope>
    <source>
        <strain evidence="4">J235TASD1</strain>
    </source>
</reference>
<dbReference type="Proteomes" id="UP000070501">
    <property type="component" value="Unassembled WGS sequence"/>
</dbReference>
<accession>A0A136IRN2</accession>
<keyword evidence="4" id="KW-1185">Reference proteome</keyword>
<protein>
    <submittedName>
        <fullName evidence="3">Uncharacterized protein</fullName>
    </submittedName>
</protein>
<dbReference type="AlphaFoldDB" id="A0A136IRN2"/>
<evidence type="ECO:0000313" key="3">
    <source>
        <dbReference type="EMBL" id="KXJ87593.1"/>
    </source>
</evidence>
<feature type="region of interest" description="Disordered" evidence="1">
    <location>
        <begin position="179"/>
        <end position="221"/>
    </location>
</feature>
<evidence type="ECO:0000256" key="1">
    <source>
        <dbReference type="SAM" id="MobiDB-lite"/>
    </source>
</evidence>